<organism evidence="2 3">
    <name type="scientific">Cyclobacterium lianum</name>
    <dbReference type="NCBI Taxonomy" id="388280"/>
    <lineage>
        <taxon>Bacteria</taxon>
        <taxon>Pseudomonadati</taxon>
        <taxon>Bacteroidota</taxon>
        <taxon>Cytophagia</taxon>
        <taxon>Cytophagales</taxon>
        <taxon>Cyclobacteriaceae</taxon>
        <taxon>Cyclobacterium</taxon>
    </lineage>
</organism>
<gene>
    <name evidence="2" type="ORF">SAMN04488057_103336</name>
</gene>
<dbReference type="AlphaFoldDB" id="A0A1M7LN64"/>
<dbReference type="Proteomes" id="UP000184513">
    <property type="component" value="Unassembled WGS sequence"/>
</dbReference>
<reference evidence="2 3" key="1">
    <citation type="submission" date="2016-11" db="EMBL/GenBank/DDBJ databases">
        <authorList>
            <person name="Jaros S."/>
            <person name="Januszkiewicz K."/>
            <person name="Wedrychowicz H."/>
        </authorList>
    </citation>
    <scope>NUCLEOTIDE SEQUENCE [LARGE SCALE GENOMIC DNA]</scope>
    <source>
        <strain evidence="2 3">CGMCC 1.6102</strain>
    </source>
</reference>
<feature type="chain" id="PRO_5012432620" description="Outer membrane protein beta-barrel domain-containing protein" evidence="1">
    <location>
        <begin position="23"/>
        <end position="235"/>
    </location>
</feature>
<evidence type="ECO:0008006" key="4">
    <source>
        <dbReference type="Google" id="ProtNLM"/>
    </source>
</evidence>
<sequence length="235" mass="27658">MYQRIFSGLIFLMSFATSSAQNDPSTWSLLDSTSRYELGVNTYFAFDQLMDQNQRTPLELMLRKKIHEQNRIRLRVFGMVSRYKKIEGDFTNIDGWSNLGLALGYEWIKPLARRWEGYYGLELEGSREHSRSFFEQPDLDPETNYLENTNKYDREIRFSLSPLAGLRFRLTSRLLLSTEFRLSGYMGEQQYTEDMAIRTNEEGSQNQIQSSEGYTVKLNGLRFQPYTGIILNYRF</sequence>
<keyword evidence="3" id="KW-1185">Reference proteome</keyword>
<dbReference type="RefSeq" id="WP_073093761.1">
    <property type="nucleotide sequence ID" value="NZ_FRCY01000003.1"/>
</dbReference>
<proteinExistence type="predicted"/>
<protein>
    <recommendedName>
        <fullName evidence="4">Outer membrane protein beta-barrel domain-containing protein</fullName>
    </recommendedName>
</protein>
<dbReference type="EMBL" id="FRCY01000003">
    <property type="protein sequence ID" value="SHM79080.1"/>
    <property type="molecule type" value="Genomic_DNA"/>
</dbReference>
<keyword evidence="1" id="KW-0732">Signal</keyword>
<name>A0A1M7LN64_9BACT</name>
<feature type="signal peptide" evidence="1">
    <location>
        <begin position="1"/>
        <end position="22"/>
    </location>
</feature>
<accession>A0A1M7LN64</accession>
<dbReference type="OrthoDB" id="884194at2"/>
<evidence type="ECO:0000313" key="3">
    <source>
        <dbReference type="Proteomes" id="UP000184513"/>
    </source>
</evidence>
<evidence type="ECO:0000313" key="2">
    <source>
        <dbReference type="EMBL" id="SHM79080.1"/>
    </source>
</evidence>
<evidence type="ECO:0000256" key="1">
    <source>
        <dbReference type="SAM" id="SignalP"/>
    </source>
</evidence>